<dbReference type="PANTHER" id="PTHR43022:SF1">
    <property type="entry name" value="PROTEIN SMF"/>
    <property type="match status" value="1"/>
</dbReference>
<dbReference type="Gene3D" id="3.40.50.450">
    <property type="match status" value="1"/>
</dbReference>
<feature type="domain" description="Smf/DprA SLOG" evidence="2">
    <location>
        <begin position="90"/>
        <end position="295"/>
    </location>
</feature>
<dbReference type="InterPro" id="IPR010994">
    <property type="entry name" value="RuvA_2-like"/>
</dbReference>
<dbReference type="Pfam" id="PF17782">
    <property type="entry name" value="WHD_DprA"/>
    <property type="match status" value="1"/>
</dbReference>
<evidence type="ECO:0000259" key="2">
    <source>
        <dbReference type="Pfam" id="PF02481"/>
    </source>
</evidence>
<dbReference type="InterPro" id="IPR041614">
    <property type="entry name" value="DprA_WH"/>
</dbReference>
<feature type="domain" description="DprA winged helix" evidence="3">
    <location>
        <begin position="328"/>
        <end position="379"/>
    </location>
</feature>
<protein>
    <submittedName>
        <fullName evidence="4">DNA processing protein</fullName>
    </submittedName>
</protein>
<dbReference type="InterPro" id="IPR003488">
    <property type="entry name" value="DprA"/>
</dbReference>
<evidence type="ECO:0000256" key="1">
    <source>
        <dbReference type="ARBA" id="ARBA00006525"/>
    </source>
</evidence>
<dbReference type="STRING" id="1150368.SAMN02927921_01623"/>
<dbReference type="Pfam" id="PF02481">
    <property type="entry name" value="DNA_processg_A"/>
    <property type="match status" value="1"/>
</dbReference>
<accession>A0A1K1P4S2</accession>
<reference evidence="4 5" key="1">
    <citation type="submission" date="2016-11" db="EMBL/GenBank/DDBJ databases">
        <authorList>
            <person name="Jaros S."/>
            <person name="Januszkiewicz K."/>
            <person name="Wedrychowicz H."/>
        </authorList>
    </citation>
    <scope>NUCLEOTIDE SEQUENCE [LARGE SCALE GENOMIC DNA]</scope>
    <source>
        <strain evidence="4 5">CGMCC 1.12145</strain>
    </source>
</reference>
<dbReference type="AlphaFoldDB" id="A0A1K1P4S2"/>
<dbReference type="EMBL" id="FPJE01000007">
    <property type="protein sequence ID" value="SFW42580.1"/>
    <property type="molecule type" value="Genomic_DNA"/>
</dbReference>
<dbReference type="Gene3D" id="1.10.10.10">
    <property type="entry name" value="Winged helix-like DNA-binding domain superfamily/Winged helix DNA-binding domain"/>
    <property type="match status" value="1"/>
</dbReference>
<dbReference type="Proteomes" id="UP000182248">
    <property type="component" value="Unassembled WGS sequence"/>
</dbReference>
<proteinExistence type="inferred from homology"/>
<dbReference type="SUPFAM" id="SSF102405">
    <property type="entry name" value="MCP/YpsA-like"/>
    <property type="match status" value="1"/>
</dbReference>
<organism evidence="4 5">
    <name type="scientific">Sinomicrobium oceani</name>
    <dbReference type="NCBI Taxonomy" id="1150368"/>
    <lineage>
        <taxon>Bacteria</taxon>
        <taxon>Pseudomonadati</taxon>
        <taxon>Bacteroidota</taxon>
        <taxon>Flavobacteriia</taxon>
        <taxon>Flavobacteriales</taxon>
        <taxon>Flavobacteriaceae</taxon>
        <taxon>Sinomicrobium</taxon>
    </lineage>
</organism>
<gene>
    <name evidence="4" type="ORF">SAMN02927921_01623</name>
</gene>
<name>A0A1K1P4S2_9FLAO</name>
<comment type="similarity">
    <text evidence="1">Belongs to the DprA/Smf family.</text>
</comment>
<dbReference type="PANTHER" id="PTHR43022">
    <property type="entry name" value="PROTEIN SMF"/>
    <property type="match status" value="1"/>
</dbReference>
<dbReference type="InterPro" id="IPR036388">
    <property type="entry name" value="WH-like_DNA-bd_sf"/>
</dbReference>
<dbReference type="NCBIfam" id="TIGR00732">
    <property type="entry name" value="dprA"/>
    <property type="match status" value="1"/>
</dbReference>
<sequence>MPDNQIVMTSTDLLYVLALQRAPKIGDITAKKLIAHCGSARAVFEERPDRLRKIHGIGTYVTDNLRKAANLRDAERELRFVKDNGVGWWYFEDSDYPEGLRHCVDGPVLVFRSGAIDLKKKRMVSVVGTRRITTYGKYHCERLIAELAPWDPVIVSGFAYGVDITAQRAAISGGLQTVGCLAHGLNRMYPAAHKQYVKQVELHGGFLTDFWSDQGPDRENFLRRNRIIAGLSEATIVIESAEKGGGLVTADIAHSYDRDVFALPGRIGDKYSAGCNDLIKSQKAHMFTSVEDLVYVLGWHRDVDLPGKGSTGQEGVRVVQPRLFPDMDDTEKKIYGFLSERGKELLDSIALHCEMPVYKVSSALLTMEMKGVVRPLPGKLFEAVIS</sequence>
<evidence type="ECO:0000313" key="4">
    <source>
        <dbReference type="EMBL" id="SFW42580.1"/>
    </source>
</evidence>
<dbReference type="SUPFAM" id="SSF47781">
    <property type="entry name" value="RuvA domain 2-like"/>
    <property type="match status" value="1"/>
</dbReference>
<dbReference type="InterPro" id="IPR057666">
    <property type="entry name" value="DrpA_SLOG"/>
</dbReference>
<evidence type="ECO:0000259" key="3">
    <source>
        <dbReference type="Pfam" id="PF17782"/>
    </source>
</evidence>
<dbReference type="GO" id="GO:0009294">
    <property type="term" value="P:DNA-mediated transformation"/>
    <property type="evidence" value="ECO:0007669"/>
    <property type="project" value="InterPro"/>
</dbReference>
<keyword evidence="5" id="KW-1185">Reference proteome</keyword>
<evidence type="ECO:0000313" key="5">
    <source>
        <dbReference type="Proteomes" id="UP000182248"/>
    </source>
</evidence>